<proteinExistence type="predicted"/>
<name>A0A6J2TGG6_DROLE</name>
<dbReference type="GO" id="GO:0031012">
    <property type="term" value="C:extracellular matrix"/>
    <property type="evidence" value="ECO:0007669"/>
    <property type="project" value="TreeGrafter"/>
</dbReference>
<evidence type="ECO:0000313" key="5">
    <source>
        <dbReference type="Proteomes" id="UP000504634"/>
    </source>
</evidence>
<feature type="compositionally biased region" description="Pro residues" evidence="3">
    <location>
        <begin position="157"/>
        <end position="166"/>
    </location>
</feature>
<evidence type="ECO:0000256" key="4">
    <source>
        <dbReference type="SAM" id="SignalP"/>
    </source>
</evidence>
<feature type="chain" id="PRO_5026820351" evidence="4">
    <location>
        <begin position="19"/>
        <end position="251"/>
    </location>
</feature>
<organism evidence="5 6">
    <name type="scientific">Drosophila lebanonensis</name>
    <name type="common">Fruit fly</name>
    <name type="synonym">Scaptodrosophila lebanonensis</name>
    <dbReference type="NCBI Taxonomy" id="7225"/>
    <lineage>
        <taxon>Eukaryota</taxon>
        <taxon>Metazoa</taxon>
        <taxon>Ecdysozoa</taxon>
        <taxon>Arthropoda</taxon>
        <taxon>Hexapoda</taxon>
        <taxon>Insecta</taxon>
        <taxon>Pterygota</taxon>
        <taxon>Neoptera</taxon>
        <taxon>Endopterygota</taxon>
        <taxon>Diptera</taxon>
        <taxon>Brachycera</taxon>
        <taxon>Muscomorpha</taxon>
        <taxon>Ephydroidea</taxon>
        <taxon>Drosophilidae</taxon>
        <taxon>Scaptodrosophila</taxon>
    </lineage>
</organism>
<dbReference type="OrthoDB" id="10071059at2759"/>
<gene>
    <name evidence="6" type="primary">LOC115623801</name>
</gene>
<feature type="signal peptide" evidence="4">
    <location>
        <begin position="1"/>
        <end position="18"/>
    </location>
</feature>
<evidence type="ECO:0000256" key="1">
    <source>
        <dbReference type="ARBA" id="ARBA00022460"/>
    </source>
</evidence>
<dbReference type="PROSITE" id="PS51155">
    <property type="entry name" value="CHIT_BIND_RR_2"/>
    <property type="match status" value="1"/>
</dbReference>
<dbReference type="PANTHER" id="PTHR12236">
    <property type="entry name" value="STRUCTURAL CONTITUENT OF CUTICLE"/>
    <property type="match status" value="1"/>
</dbReference>
<protein>
    <submittedName>
        <fullName evidence="6">Larval cuticle protein A1A</fullName>
    </submittedName>
</protein>
<dbReference type="InterPro" id="IPR000618">
    <property type="entry name" value="Insect_cuticle"/>
</dbReference>
<dbReference type="PANTHER" id="PTHR12236:SF86">
    <property type="entry name" value="CCP84AC-RELATED"/>
    <property type="match status" value="1"/>
</dbReference>
<keyword evidence="1 2" id="KW-0193">Cuticle</keyword>
<dbReference type="Pfam" id="PF00379">
    <property type="entry name" value="Chitin_bind_4"/>
    <property type="match status" value="1"/>
</dbReference>
<dbReference type="GO" id="GO:0005615">
    <property type="term" value="C:extracellular space"/>
    <property type="evidence" value="ECO:0007669"/>
    <property type="project" value="TreeGrafter"/>
</dbReference>
<dbReference type="Proteomes" id="UP000504634">
    <property type="component" value="Unplaced"/>
</dbReference>
<sequence>MLMLKIILLSAVLGIAYAGVIGPGPYYGGPAGPGPLHHYGGYAPHHAALPAPYAAPAPKPAAPEPYDADPKYSFGYDIQDGYTGDLKSQHETRHGDVVKGSYSVVDPDGTKRTVDYTADPHHGFNAVVRKEPLAYKPIPAPAPRPQPAHALSLHVPGPGPAPAPAPPLPPVPKAPAPVLSYPLALTAYHRSAPAPPAPPAHVPVPVAAPLPSAHFHAAYPALAHSPYAHYSAALPGPAADPHAHYYHHPHH</sequence>
<dbReference type="PROSITE" id="PS00233">
    <property type="entry name" value="CHIT_BIND_RR_1"/>
    <property type="match status" value="1"/>
</dbReference>
<accession>A0A6J2TGG6</accession>
<dbReference type="GO" id="GO:0042302">
    <property type="term" value="F:structural constituent of cuticle"/>
    <property type="evidence" value="ECO:0007669"/>
    <property type="project" value="UniProtKB-UniRule"/>
</dbReference>
<evidence type="ECO:0000313" key="6">
    <source>
        <dbReference type="RefSeq" id="XP_030374203.1"/>
    </source>
</evidence>
<evidence type="ECO:0000256" key="3">
    <source>
        <dbReference type="SAM" id="MobiDB-lite"/>
    </source>
</evidence>
<dbReference type="RefSeq" id="XP_030374203.1">
    <property type="nucleotide sequence ID" value="XM_030518343.1"/>
</dbReference>
<dbReference type="InterPro" id="IPR051217">
    <property type="entry name" value="Insect_Cuticle_Struc_Prot"/>
</dbReference>
<reference evidence="6" key="1">
    <citation type="submission" date="2025-08" db="UniProtKB">
        <authorList>
            <consortium name="RefSeq"/>
        </authorList>
    </citation>
    <scope>IDENTIFICATION</scope>
    <source>
        <strain evidence="6">11010-0011.00</strain>
        <tissue evidence="6">Whole body</tissue>
    </source>
</reference>
<dbReference type="InterPro" id="IPR031311">
    <property type="entry name" value="CHIT_BIND_RR_consensus"/>
</dbReference>
<keyword evidence="4" id="KW-0732">Signal</keyword>
<dbReference type="PRINTS" id="PR00947">
    <property type="entry name" value="CUTICLE"/>
</dbReference>
<keyword evidence="5" id="KW-1185">Reference proteome</keyword>
<evidence type="ECO:0000256" key="2">
    <source>
        <dbReference type="PROSITE-ProRule" id="PRU00497"/>
    </source>
</evidence>
<feature type="region of interest" description="Disordered" evidence="3">
    <location>
        <begin position="140"/>
        <end position="166"/>
    </location>
</feature>
<dbReference type="CTD" id="42333"/>
<dbReference type="AlphaFoldDB" id="A0A6J2TGG6"/>
<dbReference type="GeneID" id="115623801"/>